<evidence type="ECO:0000256" key="5">
    <source>
        <dbReference type="ARBA" id="ARBA00023277"/>
    </source>
</evidence>
<evidence type="ECO:0000256" key="7">
    <source>
        <dbReference type="ARBA" id="ARBA00023316"/>
    </source>
</evidence>
<dbReference type="PROSITE" id="PS52008">
    <property type="entry name" value="GH81"/>
    <property type="match status" value="1"/>
</dbReference>
<dbReference type="Gene3D" id="1.20.5.420">
    <property type="entry name" value="Immunoglobulin FC, subunit C"/>
    <property type="match status" value="1"/>
</dbReference>
<organism evidence="12 13">
    <name type="scientific">Albugo candida</name>
    <dbReference type="NCBI Taxonomy" id="65357"/>
    <lineage>
        <taxon>Eukaryota</taxon>
        <taxon>Sar</taxon>
        <taxon>Stramenopiles</taxon>
        <taxon>Oomycota</taxon>
        <taxon>Peronosporomycetes</taxon>
        <taxon>Albuginales</taxon>
        <taxon>Albuginaceae</taxon>
        <taxon>Albugo</taxon>
    </lineage>
</organism>
<dbReference type="InterPro" id="IPR040720">
    <property type="entry name" value="GH81_C"/>
</dbReference>
<keyword evidence="4" id="KW-0378">Hydrolase</keyword>
<reference evidence="12 13" key="1">
    <citation type="submission" date="2012-05" db="EMBL/GenBank/DDBJ databases">
        <title>Recombination and specialization in a pathogen metapopulation.</title>
        <authorList>
            <person name="Gardiner A."/>
            <person name="Kemen E."/>
            <person name="Schultz-Larsen T."/>
            <person name="MacLean D."/>
            <person name="Van Oosterhout C."/>
            <person name="Jones J.D.G."/>
        </authorList>
    </citation>
    <scope>NUCLEOTIDE SEQUENCE [LARGE SCALE GENOMIC DNA]</scope>
    <source>
        <strain evidence="12 13">Ac Nc2</strain>
    </source>
</reference>
<evidence type="ECO:0000256" key="3">
    <source>
        <dbReference type="ARBA" id="ARBA00012780"/>
    </source>
</evidence>
<dbReference type="GO" id="GO:0071555">
    <property type="term" value="P:cell wall organization"/>
    <property type="evidence" value="ECO:0007669"/>
    <property type="project" value="UniProtKB-KW"/>
</dbReference>
<dbReference type="PANTHER" id="PTHR31983:SF0">
    <property type="entry name" value="GLUCAN ENDO-1,3-BETA-D-GLUCOSIDASE 2"/>
    <property type="match status" value="1"/>
</dbReference>
<feature type="domain" description="Glycosyl hydrolase family 81 N-terminal" evidence="10">
    <location>
        <begin position="95"/>
        <end position="460"/>
    </location>
</feature>
<evidence type="ECO:0000256" key="8">
    <source>
        <dbReference type="ARBA" id="ARBA00023326"/>
    </source>
</evidence>
<feature type="transmembrane region" description="Helical" evidence="9">
    <location>
        <begin position="27"/>
        <end position="49"/>
    </location>
</feature>
<dbReference type="GO" id="GO:0052861">
    <property type="term" value="F:endo-1,3(4)-beta-glucanase activity"/>
    <property type="evidence" value="ECO:0007669"/>
    <property type="project" value="InterPro"/>
</dbReference>
<proteinExistence type="inferred from homology"/>
<keyword evidence="7" id="KW-0961">Cell wall biogenesis/degradation</keyword>
<keyword evidence="13" id="KW-1185">Reference proteome</keyword>
<evidence type="ECO:0000256" key="9">
    <source>
        <dbReference type="SAM" id="Phobius"/>
    </source>
</evidence>
<accession>A0A024G5H8</accession>
<dbReference type="AlphaFoldDB" id="A0A024G5H8"/>
<dbReference type="GO" id="GO:0000272">
    <property type="term" value="P:polysaccharide catabolic process"/>
    <property type="evidence" value="ECO:0007669"/>
    <property type="project" value="UniProtKB-KW"/>
</dbReference>
<gene>
    <name evidence="12" type="ORF">BN9_026710</name>
</gene>
<evidence type="ECO:0000256" key="2">
    <source>
        <dbReference type="ARBA" id="ARBA00010730"/>
    </source>
</evidence>
<dbReference type="EMBL" id="CAIX01000026">
    <property type="protein sequence ID" value="CCI41887.1"/>
    <property type="molecule type" value="Genomic_DNA"/>
</dbReference>
<evidence type="ECO:0000256" key="4">
    <source>
        <dbReference type="ARBA" id="ARBA00022801"/>
    </source>
</evidence>
<comment type="similarity">
    <text evidence="2">Belongs to the glycosyl hydrolase 81 family.</text>
</comment>
<evidence type="ECO:0000313" key="12">
    <source>
        <dbReference type="EMBL" id="CCI41887.1"/>
    </source>
</evidence>
<dbReference type="InParanoid" id="A0A024G5H8"/>
<dbReference type="Gene3D" id="2.70.98.30">
    <property type="entry name" value="Golgi alpha-mannosidase II, domain 4"/>
    <property type="match status" value="1"/>
</dbReference>
<keyword evidence="9" id="KW-1133">Transmembrane helix</keyword>
<evidence type="ECO:0000313" key="13">
    <source>
        <dbReference type="Proteomes" id="UP000053237"/>
    </source>
</evidence>
<keyword evidence="9" id="KW-0472">Membrane</keyword>
<evidence type="ECO:0000256" key="1">
    <source>
        <dbReference type="ARBA" id="ARBA00000382"/>
    </source>
</evidence>
<protein>
    <recommendedName>
        <fullName evidence="3">glucan endo-1,3-beta-D-glucosidase</fullName>
        <ecNumber evidence="3">3.2.1.39</ecNumber>
    </recommendedName>
</protein>
<dbReference type="Proteomes" id="UP000053237">
    <property type="component" value="Unassembled WGS sequence"/>
</dbReference>
<dbReference type="Pfam" id="PF17652">
    <property type="entry name" value="Glyco_hydro81C"/>
    <property type="match status" value="1"/>
</dbReference>
<keyword evidence="8" id="KW-0624">Polysaccharide degradation</keyword>
<keyword evidence="9" id="KW-0812">Transmembrane</keyword>
<name>A0A024G5H8_9STRA</name>
<dbReference type="InterPro" id="IPR040451">
    <property type="entry name" value="GH81_N"/>
</dbReference>
<evidence type="ECO:0000259" key="10">
    <source>
        <dbReference type="Pfam" id="PF03639"/>
    </source>
</evidence>
<evidence type="ECO:0000259" key="11">
    <source>
        <dbReference type="Pfam" id="PF17652"/>
    </source>
</evidence>
<dbReference type="InterPro" id="IPR005200">
    <property type="entry name" value="Endo-beta-glucanase"/>
</dbReference>
<keyword evidence="5" id="KW-0119">Carbohydrate metabolism</keyword>
<sequence>MATSPNHRETTPLLHARGWQARFSRPFAVYAILPLIVTLVIVLSIYVSLRPSSTITQSSPHFSPLPINSFDRSLPPFLVAKHKIPPKLIDRRKFPQAIPTNSFWSNLLVGDSHGLNAGAGEITLSPYTVRNLPQRVEISYGDSRRAVTNVSISEVFQMDVGITGFRNVMTQKDQAVTSQDIRHATSREILAFDALSVTVQYGFDVMQSVSTDSPPLLPPSVYMNATLSRGAPYLTVMYHEVVPVVEFNGTIVSLNGQQVKESSNPTQWTGRKFVVQVLVYGATNGLLVPQKWIIYFERTRTLSLVSLKKISQFPPYHADGSLTTPTQARLIDSSVYSGVVRVALVANDAMEAVLDQYAHIYPKSSNLNISAHENKSYVQFSWEIDSFEPISTKNQKVNSTSDLLLMANPHQLMTFSEVHISSNVFQVFDIETGYRTLKSNMTAVVGKTWVLEENLTDIGFGSHQDIQLESIPLHKEAIRESLYNDSKFVPQAQDPYFFGKEVNRQAKLALIANTLGERSVRDDILDQLQVWMTTWLTGSNSDPFVYDTIWGGICSKNGLNGIFWMTDFGNGWYNDHHFHYGYYLNTLAIILKFRPLYFKQHEAAILSLVRDIANPEQNDPYFPFTRHFSWFDGHSFASGVYTLDGGKSQESVSEAINAYYGVYLLGLALNMTSLRVMGQVLLGMESRAAQVYWQMPSWSTIYEPEYAANKMSGQIACTKVQYSTWFGPKPEHMHLINMIPFTPASNLFLKRRYIAEEYQVLLDQALRRPNYSVEELWKGYAILALALLDPSAAWDQLQQIQTFDDGNSRTSSLYWIAVQKP</sequence>
<feature type="domain" description="Glycosyl hydrolase family 81 C-terminal" evidence="11">
    <location>
        <begin position="477"/>
        <end position="811"/>
    </location>
</feature>
<dbReference type="EC" id="3.2.1.39" evidence="3"/>
<comment type="catalytic activity">
    <reaction evidence="1">
        <text>Hydrolysis of (1-&gt;3)-beta-D-glucosidic linkages in (1-&gt;3)-beta-D-glucans.</text>
        <dbReference type="EC" id="3.2.1.39"/>
    </reaction>
</comment>
<dbReference type="PANTHER" id="PTHR31983">
    <property type="entry name" value="ENDO-1,3(4)-BETA-GLUCANASE 1"/>
    <property type="match status" value="1"/>
</dbReference>
<evidence type="ECO:0000256" key="6">
    <source>
        <dbReference type="ARBA" id="ARBA00023295"/>
    </source>
</evidence>
<dbReference type="OrthoDB" id="4473401at2759"/>
<comment type="caution">
    <text evidence="12">The sequence shown here is derived from an EMBL/GenBank/DDBJ whole genome shotgun (WGS) entry which is preliminary data.</text>
</comment>
<dbReference type="GO" id="GO:0042973">
    <property type="term" value="F:glucan endo-1,3-beta-D-glucosidase activity"/>
    <property type="evidence" value="ECO:0007669"/>
    <property type="project" value="UniProtKB-EC"/>
</dbReference>
<dbReference type="Pfam" id="PF03639">
    <property type="entry name" value="Glyco_hydro_81"/>
    <property type="match status" value="1"/>
</dbReference>
<keyword evidence="6" id="KW-0326">Glycosidase</keyword>
<dbReference type="STRING" id="65357.A0A024G5H8"/>